<sequence>MKPREMKQAGIKQTQARRATMTHHLSTFPVDKWSIFKQINPLMAIGLIALSCWLSPTLTAQPQAAPVMGIDTFGLMEKARAFEADTKRALHTALSPILDKARQANPAADATGIMVFASLSLPRTSLTQLLMQSADLQVPIIIRGLQPQGFTATLKQMNGLINYQGQAINSGFAINPLWFSQFGITQVPAFVAIKPGKCQAKQPCFADDFDVLYGNVSLYDALTLLSQHGSVADVAANALSRRELTRRSP</sequence>
<evidence type="ECO:0000313" key="1">
    <source>
        <dbReference type="EMBL" id="QDO82436.1"/>
    </source>
</evidence>
<dbReference type="EMBL" id="CP041614">
    <property type="protein sequence ID" value="QDO82436.1"/>
    <property type="molecule type" value="Genomic_DNA"/>
</dbReference>
<dbReference type="NCBIfam" id="TIGR02742">
    <property type="entry name" value="TrbC_Ftype"/>
    <property type="match status" value="1"/>
</dbReference>
<dbReference type="RefSeq" id="WP_144044825.1">
    <property type="nucleotide sequence ID" value="NZ_CP041614.1"/>
</dbReference>
<protein>
    <submittedName>
        <fullName evidence="1">Type-F conjugative transfer system pilin assembly protein TrbC</fullName>
    </submittedName>
</protein>
<evidence type="ECO:0000313" key="2">
    <source>
        <dbReference type="Proteomes" id="UP000315947"/>
    </source>
</evidence>
<dbReference type="InterPro" id="IPR014113">
    <property type="entry name" value="T4SS_TrbC_subgr"/>
</dbReference>
<name>A0ABX5WTP3_9GAMM</name>
<organism evidence="1 2">
    <name type="scientific">Shewanella psychropiezotolerans</name>
    <dbReference type="NCBI Taxonomy" id="2593655"/>
    <lineage>
        <taxon>Bacteria</taxon>
        <taxon>Pseudomonadati</taxon>
        <taxon>Pseudomonadota</taxon>
        <taxon>Gammaproteobacteria</taxon>
        <taxon>Alteromonadales</taxon>
        <taxon>Shewanellaceae</taxon>
        <taxon>Shewanella</taxon>
    </lineage>
</organism>
<keyword evidence="2" id="KW-1185">Reference proteome</keyword>
<dbReference type="Proteomes" id="UP000315947">
    <property type="component" value="Chromosome"/>
</dbReference>
<accession>A0ABX5WTP3</accession>
<dbReference type="Pfam" id="PF09673">
    <property type="entry name" value="TrbC_Ftype"/>
    <property type="match status" value="1"/>
</dbReference>
<proteinExistence type="predicted"/>
<dbReference type="InterPro" id="IPR019106">
    <property type="entry name" value="T4SS_TrbC"/>
</dbReference>
<reference evidence="1 2" key="1">
    <citation type="submission" date="2019-07" db="EMBL/GenBank/DDBJ databases">
        <title>Shewanella sp. YLB-06 whole genomic sequence.</title>
        <authorList>
            <person name="Yu L."/>
        </authorList>
    </citation>
    <scope>NUCLEOTIDE SEQUENCE [LARGE SCALE GENOMIC DNA]</scope>
    <source>
        <strain evidence="1 2">YLB-06</strain>
    </source>
</reference>
<gene>
    <name evidence="1" type="primary">trbC</name>
    <name evidence="1" type="ORF">FM037_03230</name>
</gene>